<keyword evidence="3" id="KW-1185">Reference proteome</keyword>
<comment type="caution">
    <text evidence="2">The sequence shown here is derived from an EMBL/GenBank/DDBJ whole genome shotgun (WGS) entry which is preliminary data.</text>
</comment>
<accession>A0AAD8HAU1</accession>
<gene>
    <name evidence="2" type="ORF">POM88_039828</name>
</gene>
<dbReference type="EMBL" id="JAUIZM010000009">
    <property type="protein sequence ID" value="KAK1364267.1"/>
    <property type="molecule type" value="Genomic_DNA"/>
</dbReference>
<protein>
    <submittedName>
        <fullName evidence="2">Uncharacterized protein</fullName>
    </submittedName>
</protein>
<dbReference type="Proteomes" id="UP001237642">
    <property type="component" value="Unassembled WGS sequence"/>
</dbReference>
<dbReference type="AlphaFoldDB" id="A0AAD8HAU1"/>
<evidence type="ECO:0000313" key="2">
    <source>
        <dbReference type="EMBL" id="KAK1364267.1"/>
    </source>
</evidence>
<sequence>MEPLNTITGRAIDRKEPIKEFKNLEIRDDVIDKLGEKESDILDKIQDLYATQDMLERKFGDGCYKLNRLQRRIEWKLEEVEGLKQYLYELYEKPKIQIVKLHKAIHHHGSTMDLVKERQLFKQIKKARGEAIQVMMSPPKVRIRWGEIPDTKEDVKELIEVRLNEIEELRIKRMKYWEHGRLDFKKAAIEKKIAILKSKLENIRQMKVEASKTTT</sequence>
<reference evidence="2" key="2">
    <citation type="submission" date="2023-05" db="EMBL/GenBank/DDBJ databases">
        <authorList>
            <person name="Schelkunov M.I."/>
        </authorList>
    </citation>
    <scope>NUCLEOTIDE SEQUENCE</scope>
    <source>
        <strain evidence="2">Hsosn_3</strain>
        <tissue evidence="2">Leaf</tissue>
    </source>
</reference>
<name>A0AAD8HAU1_9APIA</name>
<evidence type="ECO:0000313" key="3">
    <source>
        <dbReference type="Proteomes" id="UP001237642"/>
    </source>
</evidence>
<organism evidence="2 3">
    <name type="scientific">Heracleum sosnowskyi</name>
    <dbReference type="NCBI Taxonomy" id="360622"/>
    <lineage>
        <taxon>Eukaryota</taxon>
        <taxon>Viridiplantae</taxon>
        <taxon>Streptophyta</taxon>
        <taxon>Embryophyta</taxon>
        <taxon>Tracheophyta</taxon>
        <taxon>Spermatophyta</taxon>
        <taxon>Magnoliopsida</taxon>
        <taxon>eudicotyledons</taxon>
        <taxon>Gunneridae</taxon>
        <taxon>Pentapetalae</taxon>
        <taxon>asterids</taxon>
        <taxon>campanulids</taxon>
        <taxon>Apiales</taxon>
        <taxon>Apiaceae</taxon>
        <taxon>Apioideae</taxon>
        <taxon>apioid superclade</taxon>
        <taxon>Tordylieae</taxon>
        <taxon>Tordyliinae</taxon>
        <taxon>Heracleum</taxon>
    </lineage>
</organism>
<reference evidence="2" key="1">
    <citation type="submission" date="2023-02" db="EMBL/GenBank/DDBJ databases">
        <title>Genome of toxic invasive species Heracleum sosnowskyi carries increased number of genes despite the absence of recent whole-genome duplications.</title>
        <authorList>
            <person name="Schelkunov M."/>
            <person name="Shtratnikova V."/>
            <person name="Makarenko M."/>
            <person name="Klepikova A."/>
            <person name="Omelchenko D."/>
            <person name="Novikova G."/>
            <person name="Obukhova E."/>
            <person name="Bogdanov V."/>
            <person name="Penin A."/>
            <person name="Logacheva M."/>
        </authorList>
    </citation>
    <scope>NUCLEOTIDE SEQUENCE</scope>
    <source>
        <strain evidence="2">Hsosn_3</strain>
        <tissue evidence="2">Leaf</tissue>
    </source>
</reference>
<proteinExistence type="predicted"/>
<keyword evidence="1" id="KW-0175">Coiled coil</keyword>
<feature type="coiled-coil region" evidence="1">
    <location>
        <begin position="152"/>
        <end position="206"/>
    </location>
</feature>
<evidence type="ECO:0000256" key="1">
    <source>
        <dbReference type="SAM" id="Coils"/>
    </source>
</evidence>